<dbReference type="Pfam" id="PF00230">
    <property type="entry name" value="MIP"/>
    <property type="match status" value="1"/>
</dbReference>
<keyword evidence="4" id="KW-1003">Cell membrane</keyword>
<dbReference type="GO" id="GO:0005886">
    <property type="term" value="C:plasma membrane"/>
    <property type="evidence" value="ECO:0007669"/>
    <property type="project" value="UniProtKB-SubCell"/>
</dbReference>
<dbReference type="Proteomes" id="UP001314263">
    <property type="component" value="Unassembled WGS sequence"/>
</dbReference>
<evidence type="ECO:0000256" key="5">
    <source>
        <dbReference type="ARBA" id="ARBA00022692"/>
    </source>
</evidence>
<dbReference type="Gene3D" id="1.20.1080.10">
    <property type="entry name" value="Glycerol uptake facilitator protein"/>
    <property type="match status" value="1"/>
</dbReference>
<feature type="transmembrane region" description="Helical" evidence="10">
    <location>
        <begin position="176"/>
        <end position="195"/>
    </location>
</feature>
<dbReference type="PRINTS" id="PR00783">
    <property type="entry name" value="MINTRINSICP"/>
</dbReference>
<dbReference type="PROSITE" id="PS00221">
    <property type="entry name" value="MIP"/>
    <property type="match status" value="1"/>
</dbReference>
<dbReference type="InterPro" id="IPR023271">
    <property type="entry name" value="Aquaporin-like"/>
</dbReference>
<dbReference type="EMBL" id="CAUYUE010000004">
    <property type="protein sequence ID" value="CAK0771056.1"/>
    <property type="molecule type" value="Genomic_DNA"/>
</dbReference>
<accession>A0AAV1I0K1</accession>
<evidence type="ECO:0000313" key="11">
    <source>
        <dbReference type="EMBL" id="CAK0771056.1"/>
    </source>
</evidence>
<keyword evidence="6 10" id="KW-1133">Transmembrane helix</keyword>
<feature type="transmembrane region" description="Helical" evidence="10">
    <location>
        <begin position="222"/>
        <end position="242"/>
    </location>
</feature>
<feature type="region of interest" description="Disordered" evidence="9">
    <location>
        <begin position="250"/>
        <end position="298"/>
    </location>
</feature>
<dbReference type="InterPro" id="IPR022357">
    <property type="entry name" value="MIP_CS"/>
</dbReference>
<comment type="caution">
    <text evidence="11">The sequence shown here is derived from an EMBL/GenBank/DDBJ whole genome shotgun (WGS) entry which is preliminary data.</text>
</comment>
<gene>
    <name evidence="11" type="ORF">CVIRNUC_003828</name>
</gene>
<evidence type="ECO:0000256" key="10">
    <source>
        <dbReference type="SAM" id="Phobius"/>
    </source>
</evidence>
<evidence type="ECO:0000256" key="6">
    <source>
        <dbReference type="ARBA" id="ARBA00022989"/>
    </source>
</evidence>
<dbReference type="InterPro" id="IPR034294">
    <property type="entry name" value="Aquaporin_transptr"/>
</dbReference>
<organism evidence="11 12">
    <name type="scientific">Coccomyxa viridis</name>
    <dbReference type="NCBI Taxonomy" id="1274662"/>
    <lineage>
        <taxon>Eukaryota</taxon>
        <taxon>Viridiplantae</taxon>
        <taxon>Chlorophyta</taxon>
        <taxon>core chlorophytes</taxon>
        <taxon>Trebouxiophyceae</taxon>
        <taxon>Trebouxiophyceae incertae sedis</taxon>
        <taxon>Coccomyxaceae</taxon>
        <taxon>Coccomyxa</taxon>
    </lineage>
</organism>
<reference evidence="11 12" key="1">
    <citation type="submission" date="2023-10" db="EMBL/GenBank/DDBJ databases">
        <authorList>
            <person name="Maclean D."/>
            <person name="Macfadyen A."/>
        </authorList>
    </citation>
    <scope>NUCLEOTIDE SEQUENCE [LARGE SCALE GENOMIC DNA]</scope>
</reference>
<evidence type="ECO:0000256" key="1">
    <source>
        <dbReference type="ARBA" id="ARBA00004651"/>
    </source>
</evidence>
<dbReference type="GO" id="GO:0015250">
    <property type="term" value="F:water channel activity"/>
    <property type="evidence" value="ECO:0007669"/>
    <property type="project" value="TreeGrafter"/>
</dbReference>
<sequence>MAKRGQQKDMKEILVGPGGGQYKGLSLAKDVAAASGNNASLTKVEPGSCFLGSTNLVNIALAFGGAIGILVYCAASFSGGHLNPAVTVAFLVTARVSVVRALLYIIFQCLGACTGSALVLAIDSAGYTAALGAANRLAQGVSLASAWGFETILTCLLVFTVFAATDAQRAVKTAHLPVLAPFAIGGAVFLSHLVAVPLDGCSINPARSFGPAAVAHEWKNHWVFWVGPICGGLLAAAIYTMCTWQHGGPKVGHSTSPQRGPPAHLPSFSGAHGLPSVQPRPSSAPTTSSIPESGPHNV</sequence>
<evidence type="ECO:0000256" key="4">
    <source>
        <dbReference type="ARBA" id="ARBA00022475"/>
    </source>
</evidence>
<keyword evidence="5 8" id="KW-0812">Transmembrane</keyword>
<feature type="compositionally biased region" description="Polar residues" evidence="9">
    <location>
        <begin position="279"/>
        <end position="291"/>
    </location>
</feature>
<keyword evidence="3 8" id="KW-0813">Transport</keyword>
<dbReference type="CDD" id="cd00333">
    <property type="entry name" value="MIP"/>
    <property type="match status" value="1"/>
</dbReference>
<name>A0AAV1I0K1_9CHLO</name>
<dbReference type="PANTHER" id="PTHR19139">
    <property type="entry name" value="AQUAPORIN TRANSPORTER"/>
    <property type="match status" value="1"/>
</dbReference>
<proteinExistence type="inferred from homology"/>
<feature type="transmembrane region" description="Helical" evidence="10">
    <location>
        <begin position="56"/>
        <end position="80"/>
    </location>
</feature>
<evidence type="ECO:0008006" key="13">
    <source>
        <dbReference type="Google" id="ProtNLM"/>
    </source>
</evidence>
<dbReference type="SUPFAM" id="SSF81338">
    <property type="entry name" value="Aquaporin-like"/>
    <property type="match status" value="1"/>
</dbReference>
<evidence type="ECO:0000256" key="8">
    <source>
        <dbReference type="RuleBase" id="RU000477"/>
    </source>
</evidence>
<evidence type="ECO:0000256" key="9">
    <source>
        <dbReference type="SAM" id="MobiDB-lite"/>
    </source>
</evidence>
<feature type="transmembrane region" description="Helical" evidence="10">
    <location>
        <begin position="101"/>
        <end position="122"/>
    </location>
</feature>
<protein>
    <recommendedName>
        <fullName evidence="13">Aquaporin</fullName>
    </recommendedName>
</protein>
<dbReference type="InterPro" id="IPR000425">
    <property type="entry name" value="MIP"/>
</dbReference>
<dbReference type="AlphaFoldDB" id="A0AAV1I0K1"/>
<comment type="similarity">
    <text evidence="2 8">Belongs to the MIP/aquaporin (TC 1.A.8) family.</text>
</comment>
<dbReference type="PANTHER" id="PTHR19139:SF199">
    <property type="entry name" value="MIP17260P"/>
    <property type="match status" value="1"/>
</dbReference>
<evidence type="ECO:0000256" key="3">
    <source>
        <dbReference type="ARBA" id="ARBA00022448"/>
    </source>
</evidence>
<keyword evidence="7 10" id="KW-0472">Membrane</keyword>
<evidence type="ECO:0000256" key="2">
    <source>
        <dbReference type="ARBA" id="ARBA00006175"/>
    </source>
</evidence>
<comment type="subcellular location">
    <subcellularLocation>
        <location evidence="1">Cell membrane</location>
        <topology evidence="1">Multi-pass membrane protein</topology>
    </subcellularLocation>
</comment>
<feature type="transmembrane region" description="Helical" evidence="10">
    <location>
        <begin position="142"/>
        <end position="164"/>
    </location>
</feature>
<evidence type="ECO:0000313" key="12">
    <source>
        <dbReference type="Proteomes" id="UP001314263"/>
    </source>
</evidence>
<keyword evidence="12" id="KW-1185">Reference proteome</keyword>
<evidence type="ECO:0000256" key="7">
    <source>
        <dbReference type="ARBA" id="ARBA00023136"/>
    </source>
</evidence>